<proteinExistence type="predicted"/>
<reference evidence="1 2" key="1">
    <citation type="submission" date="2017-03" db="EMBL/GenBank/DDBJ databases">
        <authorList>
            <person name="Safronova V.I."/>
            <person name="Sazanova A.L."/>
            <person name="Chirak E.R."/>
        </authorList>
    </citation>
    <scope>NUCLEOTIDE SEQUENCE [LARGE SCALE GENOMIC DNA]</scope>
    <source>
        <strain evidence="1 2">Opo-243</strain>
    </source>
</reference>
<evidence type="ECO:0000313" key="1">
    <source>
        <dbReference type="EMBL" id="RXT44303.1"/>
    </source>
</evidence>
<dbReference type="RefSeq" id="WP_129272561.1">
    <property type="nucleotide sequence ID" value="NZ_MZXW01000024.1"/>
</dbReference>
<sequence length="78" mass="8998">MMDEKLALLRAHRNNISRYRRLLKTELTEFERQFIEKRLAEERSAIEQLAGSTFPLAFETPNRAVENASAFMTASSHG</sequence>
<organism evidence="1 2">
    <name type="scientific">Bradyrhizobium betae</name>
    <dbReference type="NCBI Taxonomy" id="244734"/>
    <lineage>
        <taxon>Bacteria</taxon>
        <taxon>Pseudomonadati</taxon>
        <taxon>Pseudomonadota</taxon>
        <taxon>Alphaproteobacteria</taxon>
        <taxon>Hyphomicrobiales</taxon>
        <taxon>Nitrobacteraceae</taxon>
        <taxon>Bradyrhizobium</taxon>
    </lineage>
</organism>
<name>A0A4Q1V009_9BRAD</name>
<evidence type="ECO:0000313" key="2">
    <source>
        <dbReference type="Proteomes" id="UP000290819"/>
    </source>
</evidence>
<dbReference type="Proteomes" id="UP000290819">
    <property type="component" value="Unassembled WGS sequence"/>
</dbReference>
<dbReference type="EMBL" id="MZXW01000024">
    <property type="protein sequence ID" value="RXT44303.1"/>
    <property type="molecule type" value="Genomic_DNA"/>
</dbReference>
<gene>
    <name evidence="1" type="ORF">B5V03_22215</name>
</gene>
<keyword evidence="2" id="KW-1185">Reference proteome</keyword>
<protein>
    <submittedName>
        <fullName evidence="1">Uncharacterized protein</fullName>
    </submittedName>
</protein>
<comment type="caution">
    <text evidence="1">The sequence shown here is derived from an EMBL/GenBank/DDBJ whole genome shotgun (WGS) entry which is preliminary data.</text>
</comment>
<dbReference type="AlphaFoldDB" id="A0A4Q1V009"/>
<accession>A0A4Q1V009</accession>
<dbReference type="OrthoDB" id="8240669at2"/>